<gene>
    <name evidence="1" type="ORF">H5410_031239</name>
</gene>
<evidence type="ECO:0000313" key="2">
    <source>
        <dbReference type="Proteomes" id="UP000824120"/>
    </source>
</evidence>
<dbReference type="EMBL" id="JACXVP010000006">
    <property type="protein sequence ID" value="KAG5599869.1"/>
    <property type="molecule type" value="Genomic_DNA"/>
</dbReference>
<evidence type="ECO:0000313" key="1">
    <source>
        <dbReference type="EMBL" id="KAG5599869.1"/>
    </source>
</evidence>
<sequence length="73" mass="8788">MSQGVAYKLWRMFDHFAGLRLEGQNLNQVLITWWTTHAGHKLATNYDDYACNYTLENMKKKKYHQKWGKMTYI</sequence>
<proteinExistence type="predicted"/>
<dbReference type="AlphaFoldDB" id="A0A9J5YIK1"/>
<reference evidence="1 2" key="1">
    <citation type="submission" date="2020-09" db="EMBL/GenBank/DDBJ databases">
        <title>De no assembly of potato wild relative species, Solanum commersonii.</title>
        <authorList>
            <person name="Cho K."/>
        </authorList>
    </citation>
    <scope>NUCLEOTIDE SEQUENCE [LARGE SCALE GENOMIC DNA]</scope>
    <source>
        <strain evidence="1">LZ3.2</strain>
        <tissue evidence="1">Leaf</tissue>
    </source>
</reference>
<accession>A0A9J5YIK1</accession>
<dbReference type="Proteomes" id="UP000824120">
    <property type="component" value="Chromosome 6"/>
</dbReference>
<protein>
    <submittedName>
        <fullName evidence="1">Uncharacterized protein</fullName>
    </submittedName>
</protein>
<name>A0A9J5YIK1_SOLCO</name>
<comment type="caution">
    <text evidence="1">The sequence shown here is derived from an EMBL/GenBank/DDBJ whole genome shotgun (WGS) entry which is preliminary data.</text>
</comment>
<organism evidence="1 2">
    <name type="scientific">Solanum commersonii</name>
    <name type="common">Commerson's wild potato</name>
    <name type="synonym">Commerson's nightshade</name>
    <dbReference type="NCBI Taxonomy" id="4109"/>
    <lineage>
        <taxon>Eukaryota</taxon>
        <taxon>Viridiplantae</taxon>
        <taxon>Streptophyta</taxon>
        <taxon>Embryophyta</taxon>
        <taxon>Tracheophyta</taxon>
        <taxon>Spermatophyta</taxon>
        <taxon>Magnoliopsida</taxon>
        <taxon>eudicotyledons</taxon>
        <taxon>Gunneridae</taxon>
        <taxon>Pentapetalae</taxon>
        <taxon>asterids</taxon>
        <taxon>lamiids</taxon>
        <taxon>Solanales</taxon>
        <taxon>Solanaceae</taxon>
        <taxon>Solanoideae</taxon>
        <taxon>Solaneae</taxon>
        <taxon>Solanum</taxon>
    </lineage>
</organism>
<keyword evidence="2" id="KW-1185">Reference proteome</keyword>